<name>A0ABS2Q999_9BACL</name>
<proteinExistence type="predicted"/>
<sequence length="186" mass="21824">MKKAYIIISGILALLILVFLILGFVYPFSFFNVTHQVSITSDHYVVQEQKKEVNKLHSLQRTAHLNKDTQILIDETNQYLKQKWLLQKHYKFSYNDIASQKQLTKNLIAEVDSYRKQNGRSLSQDANDYLSTFRQYLKGTIHDSNLILDNHMITRNTLKLQIFNLRGSYNNTAYTINMFVKQLNNT</sequence>
<accession>A0ABS2Q999</accession>
<gene>
    <name evidence="1" type="ORF">JOC27_001001</name>
</gene>
<comment type="caution">
    <text evidence="1">The sequence shown here is derived from an EMBL/GenBank/DDBJ whole genome shotgun (WGS) entry which is preliminary data.</text>
</comment>
<organism evidence="1 2">
    <name type="scientific">Sporolactobacillus spathodeae</name>
    <dbReference type="NCBI Taxonomy" id="1465502"/>
    <lineage>
        <taxon>Bacteria</taxon>
        <taxon>Bacillati</taxon>
        <taxon>Bacillota</taxon>
        <taxon>Bacilli</taxon>
        <taxon>Bacillales</taxon>
        <taxon>Sporolactobacillaceae</taxon>
        <taxon>Sporolactobacillus</taxon>
    </lineage>
</organism>
<reference evidence="1 2" key="1">
    <citation type="submission" date="2021-01" db="EMBL/GenBank/DDBJ databases">
        <title>Genomic Encyclopedia of Type Strains, Phase IV (KMG-IV): sequencing the most valuable type-strain genomes for metagenomic binning, comparative biology and taxonomic classification.</title>
        <authorList>
            <person name="Goeker M."/>
        </authorList>
    </citation>
    <scope>NUCLEOTIDE SEQUENCE [LARGE SCALE GENOMIC DNA]</scope>
    <source>
        <strain evidence="1 2">DSM 100968</strain>
    </source>
</reference>
<evidence type="ECO:0000313" key="1">
    <source>
        <dbReference type="EMBL" id="MBM7657552.1"/>
    </source>
</evidence>
<keyword evidence="2" id="KW-1185">Reference proteome</keyword>
<dbReference type="RefSeq" id="WP_205005890.1">
    <property type="nucleotide sequence ID" value="NZ_CBCRXA010000025.1"/>
</dbReference>
<evidence type="ECO:0000313" key="2">
    <source>
        <dbReference type="Proteomes" id="UP000823201"/>
    </source>
</evidence>
<dbReference type="Proteomes" id="UP000823201">
    <property type="component" value="Unassembled WGS sequence"/>
</dbReference>
<dbReference type="EMBL" id="JAFBEV010000006">
    <property type="protein sequence ID" value="MBM7657552.1"/>
    <property type="molecule type" value="Genomic_DNA"/>
</dbReference>
<protein>
    <submittedName>
        <fullName evidence="1">Uncharacterized protein</fullName>
    </submittedName>
</protein>